<dbReference type="CDD" id="cd09917">
    <property type="entry name" value="F-box_SF"/>
    <property type="match status" value="1"/>
</dbReference>
<dbReference type="GeneID" id="54479750"/>
<dbReference type="EMBL" id="MU001632">
    <property type="protein sequence ID" value="KAF2486650.1"/>
    <property type="molecule type" value="Genomic_DNA"/>
</dbReference>
<keyword evidence="3" id="KW-1185">Reference proteome</keyword>
<dbReference type="InterPro" id="IPR001810">
    <property type="entry name" value="F-box_dom"/>
</dbReference>
<dbReference type="AlphaFoldDB" id="A0A6A6Q2M7"/>
<feature type="domain" description="F-box" evidence="1">
    <location>
        <begin position="11"/>
        <end position="44"/>
    </location>
</feature>
<evidence type="ECO:0000313" key="2">
    <source>
        <dbReference type="EMBL" id="KAF2486650.1"/>
    </source>
</evidence>
<dbReference type="InterPro" id="IPR036047">
    <property type="entry name" value="F-box-like_dom_sf"/>
</dbReference>
<gene>
    <name evidence="2" type="ORF">BDY17DRAFT_83456</name>
</gene>
<name>A0A6A6Q2M7_9PEZI</name>
<accession>A0A6A6Q2M7</accession>
<dbReference type="RefSeq" id="XP_033593219.1">
    <property type="nucleotide sequence ID" value="XM_033738749.1"/>
</dbReference>
<proteinExistence type="predicted"/>
<dbReference type="Pfam" id="PF00646">
    <property type="entry name" value="F-box"/>
    <property type="match status" value="1"/>
</dbReference>
<sequence>MEQSHQLFESPELVELIILQLSPYDIVKVQLVAKMWRDLINRKSERMNLAKCAKPSKIEAQELPLCAVVPPVYQEDLGLSPRIIDGEDHYTFDNSGNSVTGIEKKGLQISLTKSRRIESSNYGPEDFITVPRCQAVGLTVVFYNKGWVHIESTVYTRCGVTFGDVLFAIDAMTMSQSPHGLTMIMTWNQGTRLPVQGERGSLPASPRVG</sequence>
<dbReference type="Proteomes" id="UP000799767">
    <property type="component" value="Unassembled WGS sequence"/>
</dbReference>
<reference evidence="2" key="1">
    <citation type="journal article" date="2020" name="Stud. Mycol.">
        <title>101 Dothideomycetes genomes: a test case for predicting lifestyles and emergence of pathogens.</title>
        <authorList>
            <person name="Haridas S."/>
            <person name="Albert R."/>
            <person name="Binder M."/>
            <person name="Bloem J."/>
            <person name="Labutti K."/>
            <person name="Salamov A."/>
            <person name="Andreopoulos B."/>
            <person name="Baker S."/>
            <person name="Barry K."/>
            <person name="Bills G."/>
            <person name="Bluhm B."/>
            <person name="Cannon C."/>
            <person name="Castanera R."/>
            <person name="Culley D."/>
            <person name="Daum C."/>
            <person name="Ezra D."/>
            <person name="Gonzalez J."/>
            <person name="Henrissat B."/>
            <person name="Kuo A."/>
            <person name="Liang C."/>
            <person name="Lipzen A."/>
            <person name="Lutzoni F."/>
            <person name="Magnuson J."/>
            <person name="Mondo S."/>
            <person name="Nolan M."/>
            <person name="Ohm R."/>
            <person name="Pangilinan J."/>
            <person name="Park H.-J."/>
            <person name="Ramirez L."/>
            <person name="Alfaro M."/>
            <person name="Sun H."/>
            <person name="Tritt A."/>
            <person name="Yoshinaga Y."/>
            <person name="Zwiers L.-H."/>
            <person name="Turgeon B."/>
            <person name="Goodwin S."/>
            <person name="Spatafora J."/>
            <person name="Crous P."/>
            <person name="Grigoriev I."/>
        </authorList>
    </citation>
    <scope>NUCLEOTIDE SEQUENCE</scope>
    <source>
        <strain evidence="2">CBS 113389</strain>
    </source>
</reference>
<evidence type="ECO:0000313" key="3">
    <source>
        <dbReference type="Proteomes" id="UP000799767"/>
    </source>
</evidence>
<dbReference type="SUPFAM" id="SSF81383">
    <property type="entry name" value="F-box domain"/>
    <property type="match status" value="1"/>
</dbReference>
<protein>
    <recommendedName>
        <fullName evidence="1">F-box domain-containing protein</fullName>
    </recommendedName>
</protein>
<organism evidence="2 3">
    <name type="scientific">Neohortaea acidophila</name>
    <dbReference type="NCBI Taxonomy" id="245834"/>
    <lineage>
        <taxon>Eukaryota</taxon>
        <taxon>Fungi</taxon>
        <taxon>Dikarya</taxon>
        <taxon>Ascomycota</taxon>
        <taxon>Pezizomycotina</taxon>
        <taxon>Dothideomycetes</taxon>
        <taxon>Dothideomycetidae</taxon>
        <taxon>Mycosphaerellales</taxon>
        <taxon>Teratosphaeriaceae</taxon>
        <taxon>Neohortaea</taxon>
    </lineage>
</organism>
<evidence type="ECO:0000259" key="1">
    <source>
        <dbReference type="Pfam" id="PF00646"/>
    </source>
</evidence>